<dbReference type="AlphaFoldDB" id="E9E885"/>
<evidence type="ECO:0000256" key="1">
    <source>
        <dbReference type="SAM" id="MobiDB-lite"/>
    </source>
</evidence>
<dbReference type="Proteomes" id="UP000002499">
    <property type="component" value="Unassembled WGS sequence"/>
</dbReference>
<evidence type="ECO:0000313" key="2">
    <source>
        <dbReference type="EMBL" id="EFY87835.1"/>
    </source>
</evidence>
<feature type="region of interest" description="Disordered" evidence="1">
    <location>
        <begin position="471"/>
        <end position="497"/>
    </location>
</feature>
<keyword evidence="3" id="KW-1185">Reference proteome</keyword>
<dbReference type="OrthoDB" id="5424149at2759"/>
<accession>E9E885</accession>
<dbReference type="eggNOG" id="ENOG502RS92">
    <property type="taxonomic scope" value="Eukaryota"/>
</dbReference>
<feature type="region of interest" description="Disordered" evidence="1">
    <location>
        <begin position="446"/>
        <end position="465"/>
    </location>
</feature>
<gene>
    <name evidence="2" type="ORF">MAC_06083</name>
</gene>
<feature type="compositionally biased region" description="Acidic residues" evidence="1">
    <location>
        <begin position="471"/>
        <end position="483"/>
    </location>
</feature>
<evidence type="ECO:0008006" key="4">
    <source>
        <dbReference type="Google" id="ProtNLM"/>
    </source>
</evidence>
<proteinExistence type="predicted"/>
<feature type="compositionally biased region" description="Pro residues" evidence="1">
    <location>
        <begin position="89"/>
        <end position="99"/>
    </location>
</feature>
<feature type="compositionally biased region" description="Low complexity" evidence="1">
    <location>
        <begin position="167"/>
        <end position="183"/>
    </location>
</feature>
<protein>
    <recommendedName>
        <fullName evidence="4">Heterokaryon incompatibility protein</fullName>
    </recommendedName>
</protein>
<dbReference type="OMA" id="DESHAKN"/>
<name>E9E885_METAQ</name>
<sequence length="497" mass="54329">MSARWVKHAELSGTGPSRRSARLQARQHFAGGKSPTGVAPLAPPCEPQYEAGAESVSLPSKQALLPQTSTQESGVENQEVEEPTKTLQPPKPPGRPPTLPLELKVEGQKQHPPATESWKRQVGSDGDGDGDEHQPKRAPLTQKNLARFNKMGRKKGISKVSAPAPPESTTESTTTKTTSTTSSGFAIQAYKNGILEPRYSQPPTNLKKIQDQHARSRATASPTESVYEDYVDRVGGAVNEATMVFEVGGQLLKKYPKGYKGYKRALKQAFTGLPKDIGFNNGLSAPQPDFIEGLEMQEYEPFPVNEHVSGAVLYKDDPGSLTLPHLAGEWKGRGKDMEEARMQSAFNGAALVFARNQALSYIKKPDPLGHAAVTTFATDGTNINFYAHYAAPSNDGRVKYHQYHYASANLKDSHQGHKDGRRGLRNGQDHAREQSYTLRDQLKEHWKQHHNPAPQPIAEEARLPVADGTCDELNADEDADGYEMVEQPCQPTPAASS</sequence>
<organism evidence="3">
    <name type="scientific">Metarhizium acridum (strain CQMa 102)</name>
    <dbReference type="NCBI Taxonomy" id="655827"/>
    <lineage>
        <taxon>Eukaryota</taxon>
        <taxon>Fungi</taxon>
        <taxon>Dikarya</taxon>
        <taxon>Ascomycota</taxon>
        <taxon>Pezizomycotina</taxon>
        <taxon>Sordariomycetes</taxon>
        <taxon>Hypocreomycetidae</taxon>
        <taxon>Hypocreales</taxon>
        <taxon>Clavicipitaceae</taxon>
        <taxon>Metarhizium</taxon>
    </lineage>
</organism>
<dbReference type="HOGENOM" id="CLU_037975_1_0_1"/>
<evidence type="ECO:0000313" key="3">
    <source>
        <dbReference type="Proteomes" id="UP000002499"/>
    </source>
</evidence>
<feature type="region of interest" description="Disordered" evidence="1">
    <location>
        <begin position="411"/>
        <end position="431"/>
    </location>
</feature>
<feature type="compositionally biased region" description="Polar residues" evidence="1">
    <location>
        <begin position="57"/>
        <end position="76"/>
    </location>
</feature>
<dbReference type="InParanoid" id="E9E885"/>
<dbReference type="EMBL" id="GL698520">
    <property type="protein sequence ID" value="EFY87835.1"/>
    <property type="molecule type" value="Genomic_DNA"/>
</dbReference>
<reference evidence="2 3" key="1">
    <citation type="journal article" date="2011" name="PLoS Genet.">
        <title>Genome sequencing and comparative transcriptomics of the model entomopathogenic fungi Metarhizium anisopliae and M. acridum.</title>
        <authorList>
            <person name="Gao Q."/>
            <person name="Jin K."/>
            <person name="Ying S.H."/>
            <person name="Zhang Y."/>
            <person name="Xiao G."/>
            <person name="Shang Y."/>
            <person name="Duan Z."/>
            <person name="Hu X."/>
            <person name="Xie X.Q."/>
            <person name="Zhou G."/>
            <person name="Peng G."/>
            <person name="Luo Z."/>
            <person name="Huang W."/>
            <person name="Wang B."/>
            <person name="Fang W."/>
            <person name="Wang S."/>
            <person name="Zhong Y."/>
            <person name="Ma L.J."/>
            <person name="St Leger R.J."/>
            <person name="Zhao G.P."/>
            <person name="Pei Y."/>
            <person name="Feng M.G."/>
            <person name="Xia Y."/>
            <person name="Wang C."/>
        </authorList>
    </citation>
    <scope>NUCLEOTIDE SEQUENCE [LARGE SCALE GENOMIC DNA]</scope>
    <source>
        <strain evidence="2 3">CQMa 102</strain>
    </source>
</reference>
<feature type="region of interest" description="Disordered" evidence="1">
    <location>
        <begin position="1"/>
        <end position="184"/>
    </location>
</feature>